<evidence type="ECO:0000313" key="2">
    <source>
        <dbReference type="Proteomes" id="UP000504606"/>
    </source>
</evidence>
<feature type="compositionally biased region" description="Low complexity" evidence="1">
    <location>
        <begin position="27"/>
        <end position="40"/>
    </location>
</feature>
<dbReference type="RefSeq" id="XP_052122114.1">
    <property type="nucleotide sequence ID" value="XM_052266154.1"/>
</dbReference>
<proteinExistence type="predicted"/>
<reference evidence="3" key="1">
    <citation type="submission" date="2025-08" db="UniProtKB">
        <authorList>
            <consortium name="RefSeq"/>
        </authorList>
    </citation>
    <scope>IDENTIFICATION</scope>
    <source>
        <tissue evidence="3">Whole organism</tissue>
    </source>
</reference>
<keyword evidence="2" id="KW-1185">Reference proteome</keyword>
<protein>
    <submittedName>
        <fullName evidence="3">Uncharacterized protein LOC127749153</fullName>
    </submittedName>
</protein>
<accession>A0A9C6U6N7</accession>
<name>A0A9C6U6N7_FRAOC</name>
<dbReference type="AlphaFoldDB" id="A0A9C6U6N7"/>
<gene>
    <name evidence="3" type="primary">LOC127749153</name>
</gene>
<sequence>MSLGESASQSDHGSHSGSDLEGDYNDPLEPLEPLEQLRPLGSRDPLDPTQVVPSSLYSIDMFSSQDSGSQGVTDIAIPAPVVVAMTTGDGRGTVRGTIRGPHLSHHIHHPHHLSLFGTVRGMPAALRNAQSGTLRSVQALGHGGTVRISPARGSLHGTVRGTHFLPGSNEFTAPHRSSSMLLLPGQESISYM</sequence>
<organism evidence="2 3">
    <name type="scientific">Frankliniella occidentalis</name>
    <name type="common">Western flower thrips</name>
    <name type="synonym">Euthrips occidentalis</name>
    <dbReference type="NCBI Taxonomy" id="133901"/>
    <lineage>
        <taxon>Eukaryota</taxon>
        <taxon>Metazoa</taxon>
        <taxon>Ecdysozoa</taxon>
        <taxon>Arthropoda</taxon>
        <taxon>Hexapoda</taxon>
        <taxon>Insecta</taxon>
        <taxon>Pterygota</taxon>
        <taxon>Neoptera</taxon>
        <taxon>Paraneoptera</taxon>
        <taxon>Thysanoptera</taxon>
        <taxon>Terebrantia</taxon>
        <taxon>Thripoidea</taxon>
        <taxon>Thripidae</taxon>
        <taxon>Frankliniella</taxon>
    </lineage>
</organism>
<feature type="region of interest" description="Disordered" evidence="1">
    <location>
        <begin position="1"/>
        <end position="51"/>
    </location>
</feature>
<dbReference type="GeneID" id="127749153"/>
<feature type="compositionally biased region" description="Low complexity" evidence="1">
    <location>
        <begin position="1"/>
        <end position="19"/>
    </location>
</feature>
<dbReference type="Proteomes" id="UP000504606">
    <property type="component" value="Unplaced"/>
</dbReference>
<dbReference type="OrthoDB" id="10527745at2759"/>
<evidence type="ECO:0000313" key="3">
    <source>
        <dbReference type="RefSeq" id="XP_052122114.1"/>
    </source>
</evidence>
<evidence type="ECO:0000256" key="1">
    <source>
        <dbReference type="SAM" id="MobiDB-lite"/>
    </source>
</evidence>
<dbReference type="KEGG" id="foc:127749153"/>